<reference evidence="1 2" key="1">
    <citation type="submission" date="2016-10" db="EMBL/GenBank/DDBJ databases">
        <title>The Draft Genome Sequence of the Potato Rhizosphere Bacteria Ochrobactrum sp. IPA7.2.</title>
        <authorList>
            <person name="Gogoleva N.E."/>
            <person name="Khlopko Y.A."/>
            <person name="Burygin G.L."/>
            <person name="Plotnikov A.O."/>
        </authorList>
    </citation>
    <scope>NUCLEOTIDE SEQUENCE [LARGE SCALE GENOMIC DNA]</scope>
    <source>
        <strain evidence="1 2">IPA7.2</strain>
    </source>
</reference>
<dbReference type="SUPFAM" id="SSF53335">
    <property type="entry name" value="S-adenosyl-L-methionine-dependent methyltransferases"/>
    <property type="match status" value="1"/>
</dbReference>
<protein>
    <recommendedName>
        <fullName evidence="3">Class I SAM-dependent methyltransferase</fullName>
    </recommendedName>
</protein>
<dbReference type="RefSeq" id="WP_071631047.1">
    <property type="nucleotide sequence ID" value="NZ_MOEC01000005.1"/>
</dbReference>
<keyword evidence="2" id="KW-1185">Reference proteome</keyword>
<dbReference type="InterPro" id="IPR029063">
    <property type="entry name" value="SAM-dependent_MTases_sf"/>
</dbReference>
<name>A0A1J6I8U4_9HYPH</name>
<evidence type="ECO:0008006" key="3">
    <source>
        <dbReference type="Google" id="ProtNLM"/>
    </source>
</evidence>
<gene>
    <name evidence="1" type="ORF">BLA27_06855</name>
</gene>
<evidence type="ECO:0000313" key="2">
    <source>
        <dbReference type="Proteomes" id="UP000182985"/>
    </source>
</evidence>
<dbReference type="EMBL" id="MOEC01000005">
    <property type="protein sequence ID" value="OIS94230.1"/>
    <property type="molecule type" value="Genomic_DNA"/>
</dbReference>
<proteinExistence type="predicted"/>
<comment type="caution">
    <text evidence="1">The sequence shown here is derived from an EMBL/GenBank/DDBJ whole genome shotgun (WGS) entry which is preliminary data.</text>
</comment>
<dbReference type="AlphaFoldDB" id="A0A1J6I8U4"/>
<sequence>MPKRPTDFYDECENAPRLNEMFEFFSATAGGKSGVPQRFPRLDLRLLEHDPRLIRFAETQRALWGQFDLHYFSSIPYRLEEEIRLGDALLEYARCNRGTGSPVGYYILGAAEGTFARTLAELGEGKILTLSCSPNKENEENFLRYGSPRFASFFHGPFHRLSSSFLKTDPVLGQLGGEFDVIVEDTTFQMYSPNRSAQIGFVKQYLKKDGIFLFVEKFRQSSPAEYVRRELQKDYGYKVRYFSGEQIEQKNKQILAGMNLNEVTVDTMAAVLREHFNYACMTWNSGNFYTLAASDHAENLGQLVERMCEPCIPHEYMYESLPECLPGFSIKLPGFRNFATNSDGNV</sequence>
<accession>A0A1J6I8U4</accession>
<dbReference type="CDD" id="cd02440">
    <property type="entry name" value="AdoMet_MTases"/>
    <property type="match status" value="1"/>
</dbReference>
<dbReference type="Gene3D" id="3.40.50.150">
    <property type="entry name" value="Vaccinia Virus protein VP39"/>
    <property type="match status" value="1"/>
</dbReference>
<organism evidence="1 2">
    <name type="scientific">Brucella cytisi</name>
    <dbReference type="NCBI Taxonomy" id="407152"/>
    <lineage>
        <taxon>Bacteria</taxon>
        <taxon>Pseudomonadati</taxon>
        <taxon>Pseudomonadota</taxon>
        <taxon>Alphaproteobacteria</taxon>
        <taxon>Hyphomicrobiales</taxon>
        <taxon>Brucellaceae</taxon>
        <taxon>Brucella/Ochrobactrum group</taxon>
        <taxon>Brucella</taxon>
    </lineage>
</organism>
<evidence type="ECO:0000313" key="1">
    <source>
        <dbReference type="EMBL" id="OIS94230.1"/>
    </source>
</evidence>
<dbReference type="OrthoDB" id="8204989at2"/>
<dbReference type="Proteomes" id="UP000182985">
    <property type="component" value="Unassembled WGS sequence"/>
</dbReference>